<protein>
    <recommendedName>
        <fullName evidence="8">Archaemetzincin</fullName>
    </recommendedName>
</protein>
<dbReference type="GO" id="GO:0046872">
    <property type="term" value="F:metal ion binding"/>
    <property type="evidence" value="ECO:0007669"/>
    <property type="project" value="UniProtKB-KW"/>
</dbReference>
<accession>A0A7S1YSY6</accession>
<dbReference type="EMBL" id="HBGN01007364">
    <property type="protein sequence ID" value="CAD9318283.1"/>
    <property type="molecule type" value="Transcribed_RNA"/>
</dbReference>
<dbReference type="InterPro" id="IPR012962">
    <property type="entry name" value="Pept_M54_archaemetzincn"/>
</dbReference>
<evidence type="ECO:0000256" key="1">
    <source>
        <dbReference type="ARBA" id="ARBA00001947"/>
    </source>
</evidence>
<proteinExistence type="predicted"/>
<evidence type="ECO:0000256" key="5">
    <source>
        <dbReference type="ARBA" id="ARBA00022833"/>
    </source>
</evidence>
<keyword evidence="2" id="KW-0645">Protease</keyword>
<evidence type="ECO:0000313" key="7">
    <source>
        <dbReference type="EMBL" id="CAD9318283.1"/>
    </source>
</evidence>
<gene>
    <name evidence="7" type="ORF">DBRI1063_LOCUS4713</name>
</gene>
<dbReference type="Pfam" id="PF07998">
    <property type="entry name" value="Peptidase_M54"/>
    <property type="match status" value="1"/>
</dbReference>
<keyword evidence="4" id="KW-0378">Hydrolase</keyword>
<reference evidence="7" key="1">
    <citation type="submission" date="2021-01" db="EMBL/GenBank/DDBJ databases">
        <authorList>
            <person name="Corre E."/>
            <person name="Pelletier E."/>
            <person name="Niang G."/>
            <person name="Scheremetjew M."/>
            <person name="Finn R."/>
            <person name="Kale V."/>
            <person name="Holt S."/>
            <person name="Cochrane G."/>
            <person name="Meng A."/>
            <person name="Brown T."/>
            <person name="Cohen L."/>
        </authorList>
    </citation>
    <scope>NUCLEOTIDE SEQUENCE</scope>
    <source>
        <strain evidence="7">Pop2</strain>
    </source>
</reference>
<comment type="cofactor">
    <cofactor evidence="1">
        <name>Zn(2+)</name>
        <dbReference type="ChEBI" id="CHEBI:29105"/>
    </cofactor>
</comment>
<sequence>MHTPRSETKRAIPHPNNELDWLAQIPEEGQTFERIRPIVNANGNEILLLPVVRESDAERNDSDDAASGGKWPSHGPSLDLLAKYTKAFFDREVFVLSPAVVSLKKAMVIKSATRKSKEPGAICLKFSSYSYYDDDSKDKPEGTMDPIDIGDMNHTTGSEYLRRSGKLLVHELGHLYGIDHCIFNRCLMNGTAHLVEDFAAPSHLCGVCLRKLQWRLGFDVKGRYASLATAFSDMGMEKEQKWAQKQYDALAKVVGDNQAK</sequence>
<keyword evidence="3" id="KW-0479">Metal-binding</keyword>
<dbReference type="AlphaFoldDB" id="A0A7S1YSY6"/>
<dbReference type="GO" id="GO:0008237">
    <property type="term" value="F:metallopeptidase activity"/>
    <property type="evidence" value="ECO:0007669"/>
    <property type="project" value="UniProtKB-KW"/>
</dbReference>
<dbReference type="PANTHER" id="PTHR15910">
    <property type="entry name" value="ARCHAEMETZINCIN"/>
    <property type="match status" value="1"/>
</dbReference>
<organism evidence="7">
    <name type="scientific">Ditylum brightwellii</name>
    <dbReference type="NCBI Taxonomy" id="49249"/>
    <lineage>
        <taxon>Eukaryota</taxon>
        <taxon>Sar</taxon>
        <taxon>Stramenopiles</taxon>
        <taxon>Ochrophyta</taxon>
        <taxon>Bacillariophyta</taxon>
        <taxon>Mediophyceae</taxon>
        <taxon>Lithodesmiophycidae</taxon>
        <taxon>Lithodesmiales</taxon>
        <taxon>Lithodesmiaceae</taxon>
        <taxon>Ditylum</taxon>
    </lineage>
</organism>
<evidence type="ECO:0000256" key="4">
    <source>
        <dbReference type="ARBA" id="ARBA00022801"/>
    </source>
</evidence>
<evidence type="ECO:0000256" key="2">
    <source>
        <dbReference type="ARBA" id="ARBA00022670"/>
    </source>
</evidence>
<evidence type="ECO:0008006" key="8">
    <source>
        <dbReference type="Google" id="ProtNLM"/>
    </source>
</evidence>
<dbReference type="GO" id="GO:0006508">
    <property type="term" value="P:proteolysis"/>
    <property type="evidence" value="ECO:0007669"/>
    <property type="project" value="UniProtKB-KW"/>
</dbReference>
<evidence type="ECO:0000256" key="3">
    <source>
        <dbReference type="ARBA" id="ARBA00022723"/>
    </source>
</evidence>
<dbReference type="PANTHER" id="PTHR15910:SF1">
    <property type="entry name" value="ARCHAEMETZINCIN-2"/>
    <property type="match status" value="1"/>
</dbReference>
<keyword evidence="6" id="KW-0482">Metalloprotease</keyword>
<name>A0A7S1YSY6_9STRA</name>
<keyword evidence="5" id="KW-0862">Zinc</keyword>
<dbReference type="SUPFAM" id="SSF55486">
    <property type="entry name" value="Metalloproteases ('zincins'), catalytic domain"/>
    <property type="match status" value="1"/>
</dbReference>
<evidence type="ECO:0000256" key="6">
    <source>
        <dbReference type="ARBA" id="ARBA00023049"/>
    </source>
</evidence>
<dbReference type="Gene3D" id="3.40.390.10">
    <property type="entry name" value="Collagenase (Catalytic Domain)"/>
    <property type="match status" value="1"/>
</dbReference>
<dbReference type="InterPro" id="IPR024079">
    <property type="entry name" value="MetalloPept_cat_dom_sf"/>
</dbReference>